<dbReference type="Pfam" id="PF00028">
    <property type="entry name" value="Cadherin"/>
    <property type="match status" value="33"/>
</dbReference>
<feature type="disulfide bond" evidence="20">
    <location>
        <begin position="3966"/>
        <end position="3975"/>
    </location>
</feature>
<dbReference type="SMART" id="SM00112">
    <property type="entry name" value="CA"/>
    <property type="match status" value="34"/>
</dbReference>
<dbReference type="FunFam" id="2.60.40.60:FF:000029">
    <property type="entry name" value="Cadherin EGF LAG seven-pass G-type receptor 3"/>
    <property type="match status" value="1"/>
</dbReference>
<feature type="domain" description="Cadherin" evidence="26">
    <location>
        <begin position="2249"/>
        <end position="2353"/>
    </location>
</feature>
<feature type="domain" description="Cadherin" evidence="26">
    <location>
        <begin position="462"/>
        <end position="567"/>
    </location>
</feature>
<feature type="domain" description="Cadherin" evidence="26">
    <location>
        <begin position="355"/>
        <end position="461"/>
    </location>
</feature>
<dbReference type="Gene3D" id="2.60.40.60">
    <property type="entry name" value="Cadherins"/>
    <property type="match status" value="34"/>
</dbReference>
<evidence type="ECO:0000256" key="4">
    <source>
        <dbReference type="ARBA" id="ARBA00022536"/>
    </source>
</evidence>
<feature type="domain" description="EGF-like" evidence="25">
    <location>
        <begin position="4465"/>
        <end position="4502"/>
    </location>
</feature>
<dbReference type="Gene3D" id="2.60.120.200">
    <property type="match status" value="2"/>
</dbReference>
<dbReference type="GO" id="GO:0016339">
    <property type="term" value="P:calcium-dependent cell-cell adhesion via plasma membrane cell adhesion molecules"/>
    <property type="evidence" value="ECO:0007669"/>
    <property type="project" value="UniProtKB-ARBA"/>
</dbReference>
<dbReference type="PANTHER" id="PTHR24026:SF126">
    <property type="entry name" value="PROTOCADHERIN FAT 4"/>
    <property type="match status" value="1"/>
</dbReference>
<dbReference type="CDD" id="cd11304">
    <property type="entry name" value="Cadherin_repeat"/>
    <property type="match status" value="34"/>
</dbReference>
<feature type="domain" description="Cadherin" evidence="26">
    <location>
        <begin position="1088"/>
        <end position="1196"/>
    </location>
</feature>
<keyword evidence="7" id="KW-0479">Metal-binding</keyword>
<keyword evidence="5" id="KW-0597">Phosphoprotein</keyword>
<feature type="disulfide bond" evidence="20">
    <location>
        <begin position="4492"/>
        <end position="4501"/>
    </location>
</feature>
<keyword evidence="6 22" id="KW-0812">Transmembrane</keyword>
<keyword evidence="12 22" id="KW-1133">Transmembrane helix</keyword>
<feature type="region of interest" description="Disordered" evidence="21">
    <location>
        <begin position="4987"/>
        <end position="5014"/>
    </location>
</feature>
<sequence length="5014" mass="543846">MASPRVRTRWKPVYFTLLCLLRALLCAGQEEGADRAASSARVAFSLEEGQPPGTFVGNIPTQPGFTYRFNQDPGIFILDASSGEIRTTQEIDREALSDDSLDLVVLSSLPTYPIEVRIDILDINDNSPIFPDPSIEISFSESARTGSQVILDTATDADIGGNDITDNYRIVSGNANSTFALVITTNPSGEASFLHLQTNQNLDREIRSSYQLNISAQDGGSPPRYGYLLVNISVRDSNDNPPIFDQSEYIVSLNESAPVGTSVLTVRATDIDEGTNAEITYLLDSGEPATKFQIDPRTGVVTTLQELDYEESDNYYVNVQAHDNGSPIQYGRAYITINLVDENDHDPAIGFRYFPIGAQFASVEEDAALNTVVTLVTITDADQGSNGDVDLEILSGNEQGTFQVTHVPGLSIVKVARSLDREITDQYNLTMRATDHGNPPRRTIANLIIYVNDINDHAPMFERTRYNTTLSERVPIGSYVQGVTATDDDSGLNAQVRYALVSGNEHGWFTIDGNTGLVTTQADLDHEVTDGVILNISASDQGISIQFTAYTQLTITIIDENDFVPTFSESAYNVTVLENQNAPREVITVTAQDDDQGTNGEVYYEFDTETANRYSGIFQLNSNTGRIDTLVTFDREMTDLYLLVVGASDRGNPPQQSAVRVNVIVGDLNDNNPVFYPVRYYASIRENQPSGTSVVQVSASDLDASLNGRVTYQITRGNPDGKFTISPQSGQITTTAELDREVRASYQLEVTARDGTGQSSTSPATIDVTVVDIQDNPPEFSQPGYNFVIFENVEIGKSVGMVSATFRDANANATYSIFSGDPAAIFRINAETGLISTAKEVDREQQPLYQLYVVASGGRVVGQTQVNVTLRDLNDNPPSFPTASAQADAVENWPVGREVYEAAAQDPDDGVNAQITYELITNPSNRFQVNGDSGIISLTGALSYEVGQYVLELQATDRGLPPQSATMTLTVTVRDVNDHAPVFSSSSYSTAIPESRPVNDQFFSVTATDEDAGLNGLISYSITGGNPGDRFGVFPDGNLYIRNALDREVQSRYVLSVEAQDNGVEAKSAVSNVTVEILDENDNRPLFANATYNLFLDEEAPAETMVALVTAVDRDAGTNAELRYSFITEQSDFAINPSTGAITSLRMFDREDLIQRTGLSTFTLEVAVTDSGDPPLQDRSTLQITVRDINDNVPRFAQDTYQVSISETALRSQQVVRVSASDMDYGNNALVRYTITEGNDDGKFLIDSSSGQITLAQLLDREVEDFYSLLVDVRDSAAENPLSSQCRVNISVLDENDNEPVFSPTLQTADVLESTRVNDLITTLTATDGDAGANGEITYSISGGNAHGTFSLDSYTGKLYLAKALDYESTNLYRLNITASDHGTPLLSTVIPFEINVLDSNDNPPTFPPGDTVRQITEGVGLNTVIATVTATDPDSGSNGDIRYSIASQVPQGDQFAVNPTSGEVFTRAEIDREFASTFDITVRATDQAIPVSERRHAFKVTTVIIRDVNDNNPLFVSQDAAAIAPSASSGDVVLNVVAEDPDEGTNGEVRYAEVSGSTNQFAIGGTTGVVTLAQNLSPSQTFYTLVVSATDQGPGRRSSTSEITFFMTSTSSNGPTFSRSSYSGIVHENQPVGTSITSVRASYSDGHSATIEYYITSIRAGATSVGRYFAIGRTTGRITTGVELDREEGYDSFTLEVYVVDKSSSSPRTQSTQVTITLEDENDNAPLFDTDYRDISIPEDLASGGLVTTVVANDADVGTNAIVLYSIIAGDDGQFRVDSDTGEIRTTGRLNREQLPTHSITVQASDGQQASTVDINISLTDVNDNAPQFLRSVYSFDIREDAAVNSEVNFVSATDADEGNNADITYSITDENQGMFDITPKTGVIILRRPLDYEQTQHYVLTVQAQDGGGRASSVTVYVNVKDLNDNPPVFDPERYTADDISEDVPAGTSILTVSATDRDEGPNAEIDFSIVSGDPNDQFSIQSDGTIVTAAALDREQNYLYNLVVMATDRAIPAYMRLSSTAQVEIIVNDINDNPPRFVTPNVTSVYENSPVNTIIMTIRAEDPDEERNSYVEYSMASIPGNKFMLDSVTGQLRVNGDLDREATPSYVVTVTATDKGRPPMSVSMDLTINLLDRNDNNPVFGPVSYDVSVLEDVAIGTELVQVVAADVDEGTNGVVRYSIVSGNTDNDLAINAVTGRISVARLIDHERTTGYSLVVRARDQGATPLEALATVTITVTDVNDYVPLFLNSPFVAHVMENNNNVPQFVTQISAQDEDSGTMGQVDYYLPDDKGGKFSITSSGGRISLLRTLDREDQSEFLLAVLAEDRGSPRLTGTGTVRVLVDDVNDNTPTFDQQTYTTTIAEDVPVNTDVLLVSATDLDAGENGNIRYTLTGDLGDKFEVNPSTGQIITIGLLDRETQSLYTMVVTATDSSASNARSSSATVMVTVSDVDDNVPAFLDRSIDAYLPDNAPTGTFVALASATDPDEGTNGDVRYSLSGSDANRFSIDQVTGVISTAMTLSDSQYNLQVTASDLGPNPGTDTASVTINFQPASSFPSISVGTDTFNYPETQSVGTVLTSVQGSSSKPSPADTVTYHIAGGNEGDVFEVNPSGQVRLRRSLNYEETSSFNLWMEARDSDTPALSRYHRLRIALTDVNDNPPIFSQNPYVGSVGENEGTLTSVLTVSASDADSGLNGQFEYRLRATGNLDNSFQVNPNTGQVSTRRFLDREQRDSYTLVVEAVDKGSPTLTGTATVLITVEDKNDNPMQFRNLYSTAILEDTPIGSFVIQVSTTDPDIGTNAMAQYKFSLDSQYAEARGKFNMGRDSGNVTVASTLDREISDHYELLVIAEDSAWEANTPLSITILDVNDNPPRFSAPVFERNLPEGIRANQLVTRLVATDEDEGTNAEVFYRMKTLSNFFRLDESSGAILTKNSLEFVPDWTGTTNPNHHQFVVIATDRGTPPLSGEVTVIINVIDANDHAPVFQDVSYFSPVPENAQIGEMIIQVYAVDNQDIGSNAEVEYSITGGNGTNPNLFIIDRTTGWVSVSASLSGRQNVWYSVTVQARDQGSPALSTTTDVSILVTDVNVYAPGFSAPSYQVTIEESRPMNSHVFTVVATDRDAGLNGEIRYSIVGGDDYGQFYIDPQTGSVTVARVLDYETTPTFHLNISARDRGLLYRESFVILTVDLTDVNDNDPMFDPATYDPSIPENSPSGTSVVMVTATDADTGANAAITYQITGGDGRDLFIIDPVTGEITSQGGLDYERKQMYTLQVTATNVEASSRFGTCTVNIHLSGQNEYAPVFLQRLYTFEISESAETGTTVATVYATDRDDGTDGIVNYILVGSSNDKGFAIGLESGAITVARRLDRETSSHIILSVISKNRGSILGNDIDEVQVNITIIDANDPPVFEFSLYEGHVSEGDNIGTSVLTVSAIDNDLRADFRSFVYGIQDGNEDSAFSINQNSGIITTASRLDRETIDTYNLTVTATDSGIPPATGTTYVVVNIDDINDNGPEFVPPDVTGYVLENRAPTTVMTLSATDPDLDPNRGPFSYRLIGGHNSQYFTLDQSNGRLSTTRLIDREQQSDFYLIVETTDSGSPSMSSTHTVHIVVEDVNDNPSTPRTVDIYIHSQDGSFPPGPIGNVHPVDPDVGDTFSCTIIQGNTEFFSVPSLCNLNTETRINTVRDLDLRVSGDDGVHPSVVSTVSVHFREFTSDAVTNGIIVRLNNVTASDFLKNSYTNFISALNDIPGVYSTVLYSMENTGEDLDIVLAIQQTNQQFMVPQQASTAITNRKANIESRASVSIVAVNFNPCDDSPCQHGGVCSKTLQVTSSWNILESDPVIFVSVDTGNRFTCNCPTGYTGESCEIEINECDATPCLNGGTCTDEIGTFSCECPPGYHGNRCQNDVDECSSNPCRNGGQCLQGLNDYTCSCAQGYTGKNCEIDVDYCISQPCLNNGTCTDGRTSYSCQCGFGEKGDNCEITSYGFEEVSYMQFPVLDQRNNDIMIEFATVMTNALLLYNYDAEESDTSDFIALEIIAGKLRLSYQLGDGITRIGVEKNVADGQWHTVTARRNGKDGTLIVDNCGSSSPAGFCRNTGGTGTASGLDVSGLPMMLGGVQTIDAILVRPGQVSSNDFVGCIREVTINGVPLNLAGPLSSRGISDRCPRAAGDVCLPDPCKNGAACQDKWSGHQCQCSDIYVGDNCDKRRVPFSFGGNSFVEFQIKESYVRQLQLGNQVSGRRRRANQDTSLSLKFRTRENSGLLLYAGGSTRYTVLEVKAGKLVYSYNAGSGHRTREMDVAVTNGLWHKVTLVRRSTSTSLFLQNEEQTQTDWNTEITGTTHDFLSSDVATMSVGGTNTPVTIEGQTLPGFDGCVDELRLNGQLLPFVGSNDIVIATPSENVDEGCPSPPVCVPNPCPNNLLCIDQWLEYECSAPGACGSSPCKNNGTCIPNDRGFRCRCDGNYNGTLCENALACIGFTCGTNEVCVGVGATGRACQCVEGFSGDNCEIKLPHSSGTGLHIGVIIVIVFFCLVAVIILIAFIVYHRRRMLRKKEQLPKTAKQNGGHMANGGQENRAYNTDDIDSVTPYLGDGMMSSDTMYDQKAMHFNEREVKMRDPTPDIIERGRGSVPIDNMDDDDVVIENDDGITALSRLPEDRDAFPEHYDLENASSIAPSDIDVTYQAYYKAFREGKRYKQPVPNRHNHHPRQSPSSLLHQVHMRDSPNHLARKSPNHLSHRDSPSFQVSARQSPASHLLRQSPNHLARQSPASHLEGPMRPLGLRTTSDHLAPSEHGSHYSGSSMGSKNRHRAKSPCASSHGRGSRPSSRLKQPIEQIEMDSGPPVGLSVEEVEMLNARPRHSVASTMDGASSITERTMPVNDKIMSLLEPPDLLEPPESSTEESQDDSFTCSEFEYEREKPLRSRSDFDPRTNKMFPHGDNGSFGGSLSTLLEGDDPQKKQALPPNGTFSWDYLLNWGPNFENLVGVFSDIAALPPDAQSREQQNSDETTTKVNGVANNEEYV</sequence>
<feature type="domain" description="EGF-like" evidence="25">
    <location>
        <begin position="3864"/>
        <end position="3900"/>
    </location>
</feature>
<evidence type="ECO:0000256" key="14">
    <source>
        <dbReference type="ARBA" id="ARBA00023157"/>
    </source>
</evidence>
<evidence type="ECO:0000256" key="19">
    <source>
        <dbReference type="PROSITE-ProRule" id="PRU00043"/>
    </source>
</evidence>
<dbReference type="FunFam" id="2.60.40.60:FF:000154">
    <property type="entry name" value="FAT atypical cadherin 4"/>
    <property type="match status" value="1"/>
</dbReference>
<feature type="domain" description="EGF-like" evidence="25">
    <location>
        <begin position="3940"/>
        <end position="3976"/>
    </location>
</feature>
<feature type="chain" id="PRO_5035463007" description="Protocadherin-16" evidence="23">
    <location>
        <begin position="29"/>
        <end position="5014"/>
    </location>
</feature>
<dbReference type="Pfam" id="PF12661">
    <property type="entry name" value="hEGF"/>
    <property type="match status" value="1"/>
</dbReference>
<evidence type="ECO:0000256" key="15">
    <source>
        <dbReference type="ARBA" id="ARBA00023180"/>
    </source>
</evidence>
<dbReference type="FunFam" id="2.60.40.60:FF:000135">
    <property type="entry name" value="cadherin-23 isoform X1"/>
    <property type="match status" value="1"/>
</dbReference>
<keyword evidence="3" id="KW-1003">Cell membrane</keyword>
<dbReference type="FunFam" id="2.60.40.60:FF:000104">
    <property type="entry name" value="cadherin-23 isoform X1"/>
    <property type="match status" value="1"/>
</dbReference>
<evidence type="ECO:0000256" key="22">
    <source>
        <dbReference type="SAM" id="Phobius"/>
    </source>
</evidence>
<feature type="domain" description="EGF-like" evidence="25">
    <location>
        <begin position="4164"/>
        <end position="4200"/>
    </location>
</feature>
<feature type="domain" description="Cadherin" evidence="26">
    <location>
        <begin position="781"/>
        <end position="880"/>
    </location>
</feature>
<feature type="region of interest" description="Disordered" evidence="21">
    <location>
        <begin position="4613"/>
        <end position="4632"/>
    </location>
</feature>
<dbReference type="Proteomes" id="UP000838412">
    <property type="component" value="Chromosome 6"/>
</dbReference>
<evidence type="ECO:0000256" key="7">
    <source>
        <dbReference type="ARBA" id="ARBA00022723"/>
    </source>
</evidence>
<feature type="domain" description="Cadherin" evidence="26">
    <location>
        <begin position="1197"/>
        <end position="1302"/>
    </location>
</feature>
<evidence type="ECO:0000256" key="17">
    <source>
        <dbReference type="ARBA" id="ARBA00072299"/>
    </source>
</evidence>
<feature type="domain" description="Cadherin" evidence="26">
    <location>
        <begin position="1942"/>
        <end position="2040"/>
    </location>
</feature>
<dbReference type="GO" id="GO:0005509">
    <property type="term" value="F:calcium ion binding"/>
    <property type="evidence" value="ECO:0007669"/>
    <property type="project" value="UniProtKB-UniRule"/>
</dbReference>
<name>A0A8K0EXF8_BRALA</name>
<feature type="region of interest" description="Disordered" evidence="21">
    <location>
        <begin position="4549"/>
        <end position="4573"/>
    </location>
</feature>
<dbReference type="Pfam" id="PF02210">
    <property type="entry name" value="Laminin_G_2"/>
    <property type="match status" value="1"/>
</dbReference>
<dbReference type="FunFam" id="2.60.40.60:FF:000037">
    <property type="entry name" value="FAT atypical cadherin 1"/>
    <property type="match status" value="1"/>
</dbReference>
<evidence type="ECO:0000256" key="20">
    <source>
        <dbReference type="PROSITE-ProRule" id="PRU00076"/>
    </source>
</evidence>
<dbReference type="SUPFAM" id="SSF57196">
    <property type="entry name" value="EGF/Laminin"/>
    <property type="match status" value="4"/>
</dbReference>
<dbReference type="FunFam" id="2.60.40.60:FF:000106">
    <property type="entry name" value="FAT atypical cadherin 4"/>
    <property type="match status" value="1"/>
</dbReference>
<dbReference type="GO" id="GO:0090251">
    <property type="term" value="P:protein localization involved in establishment of planar polarity"/>
    <property type="evidence" value="ECO:0007669"/>
    <property type="project" value="UniProtKB-ARBA"/>
</dbReference>
<dbReference type="PANTHER" id="PTHR24026">
    <property type="entry name" value="FAT ATYPICAL CADHERIN-RELATED"/>
    <property type="match status" value="1"/>
</dbReference>
<feature type="domain" description="Laminin G" evidence="24">
    <location>
        <begin position="4203"/>
        <end position="4400"/>
    </location>
</feature>
<evidence type="ECO:0000256" key="16">
    <source>
        <dbReference type="ARBA" id="ARBA00062150"/>
    </source>
</evidence>
<dbReference type="FunFam" id="2.10.25.10:FF:000472">
    <property type="entry name" value="Uncharacterized protein, isoform A"/>
    <property type="match status" value="2"/>
</dbReference>
<evidence type="ECO:0000256" key="21">
    <source>
        <dbReference type="SAM" id="MobiDB-lite"/>
    </source>
</evidence>
<evidence type="ECO:0000259" key="24">
    <source>
        <dbReference type="PROSITE" id="PS50025"/>
    </source>
</evidence>
<dbReference type="FunFam" id="2.60.40.60:FF:000020">
    <property type="entry name" value="Dachsous cadherin-related 1b"/>
    <property type="match status" value="4"/>
</dbReference>
<dbReference type="CDD" id="cd00110">
    <property type="entry name" value="LamG"/>
    <property type="match status" value="2"/>
</dbReference>
<feature type="domain" description="Cadherin" evidence="26">
    <location>
        <begin position="3197"/>
        <end position="3301"/>
    </location>
</feature>
<dbReference type="FunFam" id="2.60.40.60:FF:000144">
    <property type="entry name" value="FAT atypical cadherin 4"/>
    <property type="match status" value="1"/>
</dbReference>
<dbReference type="SMART" id="SM00282">
    <property type="entry name" value="LamG"/>
    <property type="match status" value="2"/>
</dbReference>
<dbReference type="FunFam" id="2.60.40.60:FF:000024">
    <property type="entry name" value="FAT atypical cadherin 3"/>
    <property type="match status" value="2"/>
</dbReference>
<evidence type="ECO:0000256" key="9">
    <source>
        <dbReference type="ARBA" id="ARBA00022737"/>
    </source>
</evidence>
<dbReference type="InterPro" id="IPR001791">
    <property type="entry name" value="Laminin_G"/>
</dbReference>
<dbReference type="SUPFAM" id="SSF49899">
    <property type="entry name" value="Concanavalin A-like lectins/glucanases"/>
    <property type="match status" value="2"/>
</dbReference>
<dbReference type="FunFam" id="2.60.40.60:FF:000116">
    <property type="entry name" value="Dachsous cadherin-related 2"/>
    <property type="match status" value="1"/>
</dbReference>
<feature type="domain" description="Laminin G" evidence="24">
    <location>
        <begin position="3977"/>
        <end position="4160"/>
    </location>
</feature>
<organism evidence="27 28">
    <name type="scientific">Branchiostoma lanceolatum</name>
    <name type="common">Common lancelet</name>
    <name type="synonym">Amphioxus lanceolatum</name>
    <dbReference type="NCBI Taxonomy" id="7740"/>
    <lineage>
        <taxon>Eukaryota</taxon>
        <taxon>Metazoa</taxon>
        <taxon>Chordata</taxon>
        <taxon>Cephalochordata</taxon>
        <taxon>Leptocardii</taxon>
        <taxon>Amphioxiformes</taxon>
        <taxon>Branchiostomatidae</taxon>
        <taxon>Branchiostoma</taxon>
    </lineage>
</organism>
<evidence type="ECO:0000313" key="27">
    <source>
        <dbReference type="EMBL" id="CAH1266790.1"/>
    </source>
</evidence>
<dbReference type="PROSITE" id="PS50268">
    <property type="entry name" value="CADHERIN_2"/>
    <property type="match status" value="33"/>
</dbReference>
<feature type="domain" description="Cadherin" evidence="26">
    <location>
        <begin position="2663"/>
        <end position="2768"/>
    </location>
</feature>
<keyword evidence="28" id="KW-1185">Reference proteome</keyword>
<dbReference type="GO" id="GO:0003007">
    <property type="term" value="P:heart morphogenesis"/>
    <property type="evidence" value="ECO:0007669"/>
    <property type="project" value="UniProtKB-ARBA"/>
</dbReference>
<keyword evidence="13 22" id="KW-0472">Membrane</keyword>
<feature type="domain" description="Cadherin" evidence="26">
    <location>
        <begin position="2459"/>
        <end position="2662"/>
    </location>
</feature>
<feature type="transmembrane region" description="Helical" evidence="22">
    <location>
        <begin position="4513"/>
        <end position="4538"/>
    </location>
</feature>
<reference evidence="27" key="1">
    <citation type="submission" date="2022-01" db="EMBL/GenBank/DDBJ databases">
        <authorList>
            <person name="Braso-Vives M."/>
        </authorList>
    </citation>
    <scope>NUCLEOTIDE SEQUENCE</scope>
</reference>
<dbReference type="InterPro" id="IPR015919">
    <property type="entry name" value="Cadherin-like_sf"/>
</dbReference>
<feature type="compositionally biased region" description="Basic and acidic residues" evidence="21">
    <location>
        <begin position="4906"/>
        <end position="4923"/>
    </location>
</feature>
<dbReference type="GO" id="GO:0051239">
    <property type="term" value="P:regulation of multicellular organismal process"/>
    <property type="evidence" value="ECO:0007669"/>
    <property type="project" value="UniProtKB-ARBA"/>
</dbReference>
<feature type="domain" description="Cadherin" evidence="26">
    <location>
        <begin position="568"/>
        <end position="675"/>
    </location>
</feature>
<feature type="domain" description="Cadherin" evidence="26">
    <location>
        <begin position="245"/>
        <end position="349"/>
    </location>
</feature>
<evidence type="ECO:0000256" key="11">
    <source>
        <dbReference type="ARBA" id="ARBA00022889"/>
    </source>
</evidence>
<feature type="domain" description="Cadherin" evidence="26">
    <location>
        <begin position="881"/>
        <end position="983"/>
    </location>
</feature>
<dbReference type="CDD" id="cd00054">
    <property type="entry name" value="EGF_CA"/>
    <property type="match status" value="6"/>
</dbReference>
<dbReference type="InterPro" id="IPR001881">
    <property type="entry name" value="EGF-like_Ca-bd_dom"/>
</dbReference>
<dbReference type="PRINTS" id="PR00205">
    <property type="entry name" value="CADHERIN"/>
</dbReference>
<comment type="subcellular location">
    <subcellularLocation>
        <location evidence="1">Apical cell membrane</location>
    </subcellularLocation>
    <subcellularLocation>
        <location evidence="2">Cell membrane</location>
        <topology evidence="2">Single-pass type I membrane protein</topology>
    </subcellularLocation>
</comment>
<evidence type="ECO:0000256" key="12">
    <source>
        <dbReference type="ARBA" id="ARBA00022989"/>
    </source>
</evidence>
<keyword evidence="11" id="KW-0130">Cell adhesion</keyword>
<evidence type="ECO:0000313" key="28">
    <source>
        <dbReference type="Proteomes" id="UP000838412"/>
    </source>
</evidence>
<keyword evidence="15" id="KW-0325">Glycoprotein</keyword>
<dbReference type="GO" id="GO:0035332">
    <property type="term" value="P:positive regulation of hippo signaling"/>
    <property type="evidence" value="ECO:0007669"/>
    <property type="project" value="UniProtKB-ARBA"/>
</dbReference>
<dbReference type="FunFam" id="2.60.40.60:FF:000007">
    <property type="entry name" value="Protocadherin alpha 2"/>
    <property type="match status" value="1"/>
</dbReference>
<dbReference type="Pfam" id="PF00008">
    <property type="entry name" value="EGF"/>
    <property type="match status" value="2"/>
</dbReference>
<feature type="domain" description="Cadherin" evidence="26">
    <location>
        <begin position="2874"/>
        <end position="2983"/>
    </location>
</feature>
<evidence type="ECO:0000259" key="25">
    <source>
        <dbReference type="PROSITE" id="PS50026"/>
    </source>
</evidence>
<feature type="disulfide bond" evidence="20">
    <location>
        <begin position="4454"/>
        <end position="4463"/>
    </location>
</feature>
<feature type="region of interest" description="Disordered" evidence="21">
    <location>
        <begin position="4883"/>
        <end position="4937"/>
    </location>
</feature>
<feature type="domain" description="Cadherin" evidence="26">
    <location>
        <begin position="3408"/>
        <end position="3513"/>
    </location>
</feature>
<feature type="domain" description="Cadherin" evidence="26">
    <location>
        <begin position="2768"/>
        <end position="2873"/>
    </location>
</feature>
<dbReference type="GO" id="GO:0007156">
    <property type="term" value="P:homophilic cell adhesion via plasma membrane adhesion molecules"/>
    <property type="evidence" value="ECO:0007669"/>
    <property type="project" value="InterPro"/>
</dbReference>
<feature type="domain" description="Cadherin" evidence="26">
    <location>
        <begin position="131"/>
        <end position="244"/>
    </location>
</feature>
<protein>
    <recommendedName>
        <fullName evidence="17">Protocadherin-16</fullName>
    </recommendedName>
    <alternativeName>
        <fullName evidence="18">Protein dachsous homolog 1</fullName>
    </alternativeName>
</protein>
<feature type="domain" description="EGF-like" evidence="25">
    <location>
        <begin position="3902"/>
        <end position="3938"/>
    </location>
</feature>
<feature type="domain" description="Cadherin" evidence="26">
    <location>
        <begin position="984"/>
        <end position="1087"/>
    </location>
</feature>
<dbReference type="GO" id="GO:0048638">
    <property type="term" value="P:regulation of developmental growth"/>
    <property type="evidence" value="ECO:0007669"/>
    <property type="project" value="UniProtKB-ARBA"/>
</dbReference>
<dbReference type="Pfam" id="PF00054">
    <property type="entry name" value="Laminin_G_1"/>
    <property type="match status" value="1"/>
</dbReference>
<evidence type="ECO:0000256" key="18">
    <source>
        <dbReference type="ARBA" id="ARBA00079083"/>
    </source>
</evidence>
<dbReference type="GO" id="GO:0016324">
    <property type="term" value="C:apical plasma membrane"/>
    <property type="evidence" value="ECO:0007669"/>
    <property type="project" value="UniProtKB-SubCell"/>
</dbReference>
<evidence type="ECO:0000256" key="3">
    <source>
        <dbReference type="ARBA" id="ARBA00022475"/>
    </source>
</evidence>
<feature type="domain" description="Cadherin" evidence="26">
    <location>
        <begin position="3092"/>
        <end position="3196"/>
    </location>
</feature>
<dbReference type="GO" id="GO:0016477">
    <property type="term" value="P:cell migration"/>
    <property type="evidence" value="ECO:0007669"/>
    <property type="project" value="UniProtKB-ARBA"/>
</dbReference>
<feature type="domain" description="Cadherin" evidence="26">
    <location>
        <begin position="33"/>
        <end position="130"/>
    </location>
</feature>
<dbReference type="SMART" id="SM00179">
    <property type="entry name" value="EGF_CA"/>
    <property type="match status" value="6"/>
</dbReference>
<dbReference type="Pfam" id="PF25374">
    <property type="entry name" value="Cadherin_FAT4_N"/>
    <property type="match status" value="1"/>
</dbReference>
<keyword evidence="4 20" id="KW-0245">EGF-like domain</keyword>
<proteinExistence type="predicted"/>
<keyword evidence="8 23" id="KW-0732">Signal</keyword>
<dbReference type="PROSITE" id="PS50026">
    <property type="entry name" value="EGF_3"/>
    <property type="match status" value="7"/>
</dbReference>
<feature type="domain" description="Cadherin" evidence="26">
    <location>
        <begin position="676"/>
        <end position="780"/>
    </location>
</feature>
<dbReference type="InterPro" id="IPR000742">
    <property type="entry name" value="EGF"/>
</dbReference>
<keyword evidence="14 20" id="KW-1015">Disulfide bond</keyword>
<dbReference type="InterPro" id="IPR002126">
    <property type="entry name" value="Cadherin-like_dom"/>
</dbReference>
<dbReference type="GO" id="GO:0022603">
    <property type="term" value="P:regulation of anatomical structure morphogenesis"/>
    <property type="evidence" value="ECO:0007669"/>
    <property type="project" value="UniProtKB-ARBA"/>
</dbReference>
<evidence type="ECO:0000256" key="1">
    <source>
        <dbReference type="ARBA" id="ARBA00004221"/>
    </source>
</evidence>
<dbReference type="FunFam" id="2.60.40.60:FF:000101">
    <property type="entry name" value="FAT atypical cadherin 4"/>
    <property type="match status" value="1"/>
</dbReference>
<dbReference type="FunFam" id="2.60.40.60:FF:000143">
    <property type="entry name" value="FAT atypical cadherin 4"/>
    <property type="match status" value="1"/>
</dbReference>
<feature type="domain" description="Cadherin" evidence="26">
    <location>
        <begin position="1415"/>
        <end position="1516"/>
    </location>
</feature>
<evidence type="ECO:0000256" key="5">
    <source>
        <dbReference type="ARBA" id="ARBA00022553"/>
    </source>
</evidence>
<keyword evidence="10 19" id="KW-0106">Calcium</keyword>
<feature type="disulfide bond" evidence="20">
    <location>
        <begin position="3928"/>
        <end position="3937"/>
    </location>
</feature>
<dbReference type="FunFam" id="2.60.40.60:FF:000033">
    <property type="entry name" value="FAT atypical cadherin 1"/>
    <property type="match status" value="2"/>
</dbReference>
<dbReference type="OrthoDB" id="6252479at2759"/>
<dbReference type="FunFam" id="2.60.40.60:FF:000123">
    <property type="entry name" value="Protocadherin beta 4"/>
    <property type="match status" value="1"/>
</dbReference>
<dbReference type="SUPFAM" id="SSF49313">
    <property type="entry name" value="Cadherin-like"/>
    <property type="match status" value="34"/>
</dbReference>
<evidence type="ECO:0000256" key="6">
    <source>
        <dbReference type="ARBA" id="ARBA00022692"/>
    </source>
</evidence>
<evidence type="ECO:0000256" key="2">
    <source>
        <dbReference type="ARBA" id="ARBA00004251"/>
    </source>
</evidence>
<evidence type="ECO:0000256" key="8">
    <source>
        <dbReference type="ARBA" id="ARBA00022729"/>
    </source>
</evidence>
<dbReference type="FunFam" id="2.60.40.60:FF:000173">
    <property type="entry name" value="Cadherin 23"/>
    <property type="match status" value="1"/>
</dbReference>
<dbReference type="InterPro" id="IPR013320">
    <property type="entry name" value="ConA-like_dom_sf"/>
</dbReference>
<evidence type="ECO:0000256" key="13">
    <source>
        <dbReference type="ARBA" id="ARBA00023136"/>
    </source>
</evidence>
<dbReference type="SMART" id="SM00181">
    <property type="entry name" value="EGF"/>
    <property type="match status" value="7"/>
</dbReference>
<feature type="domain" description="Cadherin" evidence="26">
    <location>
        <begin position="2144"/>
        <end position="2248"/>
    </location>
</feature>
<dbReference type="GO" id="GO:0016327">
    <property type="term" value="C:apicolateral plasma membrane"/>
    <property type="evidence" value="ECO:0007669"/>
    <property type="project" value="UniProtKB-ARBA"/>
</dbReference>
<dbReference type="InterPro" id="IPR020894">
    <property type="entry name" value="Cadherin_CS"/>
</dbReference>
<dbReference type="PROSITE" id="PS50025">
    <property type="entry name" value="LAM_G_DOMAIN"/>
    <property type="match status" value="2"/>
</dbReference>
<feature type="domain" description="Cadherin" evidence="26">
    <location>
        <begin position="2354"/>
        <end position="2458"/>
    </location>
</feature>
<keyword evidence="9" id="KW-0677">Repeat</keyword>
<dbReference type="PROSITE" id="PS01186">
    <property type="entry name" value="EGF_2"/>
    <property type="match status" value="4"/>
</dbReference>
<feature type="domain" description="Cadherin" evidence="26">
    <location>
        <begin position="2040"/>
        <end position="2143"/>
    </location>
</feature>
<feature type="domain" description="Cadherin" evidence="26">
    <location>
        <begin position="1516"/>
        <end position="1618"/>
    </location>
</feature>
<feature type="domain" description="Cadherin" evidence="26">
    <location>
        <begin position="1303"/>
        <end position="1407"/>
    </location>
</feature>
<feature type="signal peptide" evidence="23">
    <location>
        <begin position="1"/>
        <end position="28"/>
    </location>
</feature>
<dbReference type="EMBL" id="OV696691">
    <property type="protein sequence ID" value="CAH1266790.1"/>
    <property type="molecule type" value="Genomic_DNA"/>
</dbReference>
<dbReference type="FunFam" id="2.60.40.60:FF:000039">
    <property type="entry name" value="FAT atypical cadherin 3"/>
    <property type="match status" value="1"/>
</dbReference>
<feature type="domain" description="Cadherin" evidence="26">
    <location>
        <begin position="1831"/>
        <end position="1932"/>
    </location>
</feature>
<feature type="disulfide bond" evidence="20">
    <location>
        <begin position="3890"/>
        <end position="3899"/>
    </location>
</feature>
<evidence type="ECO:0000256" key="23">
    <source>
        <dbReference type="SAM" id="SignalP"/>
    </source>
</evidence>
<accession>A0A8K0EXF8</accession>
<dbReference type="PROSITE" id="PS00232">
    <property type="entry name" value="CADHERIN_1"/>
    <property type="match status" value="17"/>
</dbReference>
<dbReference type="FunFam" id="2.60.40.60:FF:000321">
    <property type="entry name" value="Cadherin-related tumor suppressor"/>
    <property type="match status" value="1"/>
</dbReference>
<feature type="disulfide bond" evidence="20">
    <location>
        <begin position="4190"/>
        <end position="4199"/>
    </location>
</feature>
<comment type="caution">
    <text evidence="20">Lacks conserved residue(s) required for the propagation of feature annotation.</text>
</comment>
<evidence type="ECO:0000256" key="10">
    <source>
        <dbReference type="ARBA" id="ARBA00022837"/>
    </source>
</evidence>
<dbReference type="FunFam" id="2.60.40.60:FF:000108">
    <property type="entry name" value="FAT atypical cadherin 4"/>
    <property type="match status" value="1"/>
</dbReference>
<feature type="domain" description="Cadherin" evidence="26">
    <location>
        <begin position="1730"/>
        <end position="1830"/>
    </location>
</feature>
<feature type="compositionally biased region" description="Polar residues" evidence="21">
    <location>
        <begin position="4992"/>
        <end position="5008"/>
    </location>
</feature>
<feature type="compositionally biased region" description="Low complexity" evidence="21">
    <location>
        <begin position="4809"/>
        <end position="4820"/>
    </location>
</feature>
<dbReference type="FunFam" id="2.60.40.60:FF:000080">
    <property type="entry name" value="FAT atypical cadherin 1"/>
    <property type="match status" value="2"/>
</dbReference>
<dbReference type="GO" id="GO:0007157">
    <property type="term" value="P:heterophilic cell-cell adhesion via plasma membrane cell adhesion molecules"/>
    <property type="evidence" value="ECO:0007669"/>
    <property type="project" value="UniProtKB-ARBA"/>
</dbReference>
<feature type="domain" description="EGF-like" evidence="25">
    <location>
        <begin position="4428"/>
        <end position="4464"/>
    </location>
</feature>
<evidence type="ECO:0000259" key="26">
    <source>
        <dbReference type="PROSITE" id="PS50268"/>
    </source>
</evidence>
<dbReference type="FunFam" id="2.60.40.60:FF:000118">
    <property type="entry name" value="protocadherin Fat 4"/>
    <property type="match status" value="1"/>
</dbReference>
<feature type="compositionally biased region" description="Polar residues" evidence="21">
    <location>
        <begin position="4734"/>
        <end position="4754"/>
    </location>
</feature>
<feature type="region of interest" description="Disordered" evidence="21">
    <location>
        <begin position="4687"/>
        <end position="4836"/>
    </location>
</feature>
<dbReference type="FunFam" id="2.60.40.60:FF:000081">
    <property type="entry name" value="protocadherin Fat 4"/>
    <property type="match status" value="1"/>
</dbReference>
<dbReference type="PROSITE" id="PS00010">
    <property type="entry name" value="ASX_HYDROXYL"/>
    <property type="match status" value="2"/>
</dbReference>
<feature type="domain" description="Cadherin" evidence="26">
    <location>
        <begin position="3514"/>
        <end position="3620"/>
    </location>
</feature>
<dbReference type="FunFam" id="2.60.40.60:FF:000013">
    <property type="entry name" value="Cadherin EGF LAG seven-pass G-type receptor"/>
    <property type="match status" value="3"/>
</dbReference>
<feature type="domain" description="Cadherin" evidence="26">
    <location>
        <begin position="1619"/>
        <end position="1729"/>
    </location>
</feature>
<feature type="disulfide bond" evidence="20">
    <location>
        <begin position="3852"/>
        <end position="3861"/>
    </location>
</feature>
<dbReference type="InterPro" id="IPR000152">
    <property type="entry name" value="EGF-type_Asp/Asn_hydroxyl_site"/>
</dbReference>
<feature type="domain" description="Cadherin" evidence="26">
    <location>
        <begin position="3302"/>
        <end position="3407"/>
    </location>
</feature>
<dbReference type="PROSITE" id="PS00022">
    <property type="entry name" value="EGF_1"/>
    <property type="match status" value="7"/>
</dbReference>
<dbReference type="Gene3D" id="2.10.25.10">
    <property type="entry name" value="Laminin"/>
    <property type="match status" value="6"/>
</dbReference>
<feature type="domain" description="Cadherin" evidence="26">
    <location>
        <begin position="2984"/>
        <end position="3091"/>
    </location>
</feature>
<feature type="domain" description="EGF-like" evidence="25">
    <location>
        <begin position="3804"/>
        <end position="3862"/>
    </location>
</feature>
<dbReference type="InterPro" id="IPR013032">
    <property type="entry name" value="EGF-like_CS"/>
</dbReference>
<gene>
    <name evidence="27" type="primary">FAT4</name>
    <name evidence="27" type="ORF">BLAG_LOCUS20330</name>
</gene>
<dbReference type="FunFam" id="2.60.40.60:FF:000035">
    <property type="entry name" value="Protocadherin Fat 3"/>
    <property type="match status" value="1"/>
</dbReference>
<comment type="subunit">
    <text evidence="16">Heterophilic interaction with FAT4; this interaction affects their respective protein levels.</text>
</comment>
<dbReference type="FunFam" id="2.60.40.60:FF:000134">
    <property type="entry name" value="protocadherin Fat 4"/>
    <property type="match status" value="1"/>
</dbReference>